<feature type="compositionally biased region" description="Polar residues" evidence="1">
    <location>
        <begin position="71"/>
        <end position="80"/>
    </location>
</feature>
<protein>
    <recommendedName>
        <fullName evidence="2">Mos1 transposase HTH domain-containing protein</fullName>
    </recommendedName>
</protein>
<evidence type="ECO:0000313" key="4">
    <source>
        <dbReference type="Proteomes" id="UP000499080"/>
    </source>
</evidence>
<dbReference type="InterPro" id="IPR041426">
    <property type="entry name" value="Mos1_HTH"/>
</dbReference>
<feature type="region of interest" description="Disordered" evidence="1">
    <location>
        <begin position="62"/>
        <end position="88"/>
    </location>
</feature>
<dbReference type="EMBL" id="BGPR01000398">
    <property type="protein sequence ID" value="GBM18035.1"/>
    <property type="molecule type" value="Genomic_DNA"/>
</dbReference>
<evidence type="ECO:0000313" key="3">
    <source>
        <dbReference type="EMBL" id="GBM18035.1"/>
    </source>
</evidence>
<keyword evidence="4" id="KW-1185">Reference proteome</keyword>
<proteinExistence type="predicted"/>
<evidence type="ECO:0000259" key="2">
    <source>
        <dbReference type="Pfam" id="PF17906"/>
    </source>
</evidence>
<organism evidence="3 4">
    <name type="scientific">Araneus ventricosus</name>
    <name type="common">Orbweaver spider</name>
    <name type="synonym">Epeira ventricosa</name>
    <dbReference type="NCBI Taxonomy" id="182803"/>
    <lineage>
        <taxon>Eukaryota</taxon>
        <taxon>Metazoa</taxon>
        <taxon>Ecdysozoa</taxon>
        <taxon>Arthropoda</taxon>
        <taxon>Chelicerata</taxon>
        <taxon>Arachnida</taxon>
        <taxon>Araneae</taxon>
        <taxon>Araneomorphae</taxon>
        <taxon>Entelegynae</taxon>
        <taxon>Araneoidea</taxon>
        <taxon>Araneidae</taxon>
        <taxon>Araneus</taxon>
    </lineage>
</organism>
<feature type="domain" description="Mos1 transposase HTH" evidence="2">
    <location>
        <begin position="13"/>
        <end position="60"/>
    </location>
</feature>
<dbReference type="AlphaFoldDB" id="A0A4Y2DQZ6"/>
<dbReference type="Gene3D" id="1.10.10.1450">
    <property type="match status" value="1"/>
</dbReference>
<dbReference type="PANTHER" id="PTHR46060:SF1">
    <property type="entry name" value="MARINER MOS1 TRANSPOSASE-LIKE PROTEIN"/>
    <property type="match status" value="1"/>
</dbReference>
<comment type="caution">
    <text evidence="3">The sequence shown here is derived from an EMBL/GenBank/DDBJ whole genome shotgun (WGS) entry which is preliminary data.</text>
</comment>
<accession>A0A4Y2DQZ6</accession>
<dbReference type="Pfam" id="PF17906">
    <property type="entry name" value="HTH_48"/>
    <property type="match status" value="1"/>
</dbReference>
<reference evidence="3 4" key="1">
    <citation type="journal article" date="2019" name="Sci. Rep.">
        <title>Orb-weaving spider Araneus ventricosus genome elucidates the spidroin gene catalogue.</title>
        <authorList>
            <person name="Kono N."/>
            <person name="Nakamura H."/>
            <person name="Ohtoshi R."/>
            <person name="Moran D.A.P."/>
            <person name="Shinohara A."/>
            <person name="Yoshida Y."/>
            <person name="Fujiwara M."/>
            <person name="Mori M."/>
            <person name="Tomita M."/>
            <person name="Arakawa K."/>
        </authorList>
    </citation>
    <scope>NUCLEOTIDE SEQUENCE [LARGE SCALE GENOMIC DNA]</scope>
</reference>
<dbReference type="OrthoDB" id="6417227at2759"/>
<gene>
    <name evidence="3" type="ORF">AVEN_75478_1</name>
</gene>
<evidence type="ECO:0000256" key="1">
    <source>
        <dbReference type="SAM" id="MobiDB-lite"/>
    </source>
</evidence>
<dbReference type="PANTHER" id="PTHR46060">
    <property type="entry name" value="MARINER MOS1 TRANSPOSASE-LIKE PROTEIN"/>
    <property type="match status" value="1"/>
</dbReference>
<name>A0A4Y2DQZ6_ARAVE</name>
<dbReference type="InterPro" id="IPR052709">
    <property type="entry name" value="Transposase-MT_Hybrid"/>
</dbReference>
<sequence>MAERRVLKTWWQIDVRAFVSYEWARGASASDIHRSLQSVYEDDVMSRQSFGRWYSMFSEGRQSVEDENRSGRPSTSTTAANADRAQEMNGVNEQARSCVCYRIHTEYWTCSNPSHDPRFDGLSEGVGKMGAEGPHI</sequence>
<dbReference type="Proteomes" id="UP000499080">
    <property type="component" value="Unassembled WGS sequence"/>
</dbReference>